<accession>A0A8W7PLR1</accession>
<dbReference type="EnsemblMetazoa" id="ACOM033943-RA">
    <property type="protein sequence ID" value="ACOM033943-PA.1"/>
    <property type="gene ID" value="ACOM033943"/>
</dbReference>
<dbReference type="AlphaFoldDB" id="A0A8W7PLR1"/>
<evidence type="ECO:0000313" key="1">
    <source>
        <dbReference type="EnsemblMetazoa" id="ACOM033943-PA.1"/>
    </source>
</evidence>
<organism evidence="1">
    <name type="scientific">Anopheles coluzzii</name>
    <name type="common">African malaria mosquito</name>
    <dbReference type="NCBI Taxonomy" id="1518534"/>
    <lineage>
        <taxon>Eukaryota</taxon>
        <taxon>Metazoa</taxon>
        <taxon>Ecdysozoa</taxon>
        <taxon>Arthropoda</taxon>
        <taxon>Hexapoda</taxon>
        <taxon>Insecta</taxon>
        <taxon>Pterygota</taxon>
        <taxon>Neoptera</taxon>
        <taxon>Endopterygota</taxon>
        <taxon>Diptera</taxon>
        <taxon>Nematocera</taxon>
        <taxon>Culicoidea</taxon>
        <taxon>Culicidae</taxon>
        <taxon>Anophelinae</taxon>
        <taxon>Anopheles</taxon>
    </lineage>
</organism>
<name>A0A8W7PLR1_ANOCL</name>
<proteinExistence type="predicted"/>
<protein>
    <submittedName>
        <fullName evidence="1">Uncharacterized protein</fullName>
    </submittedName>
</protein>
<sequence>MVNHICDTITLRQYTGHASEGMLDMMLRRLQSTSHDGGCINIAHTGHSNANIGNTACERLQPLARLAGLTGMEAEHSNICGRRLLFADVVVTNGAEVTELALDAPFWRLCN</sequence>
<reference evidence="1" key="1">
    <citation type="submission" date="2022-08" db="UniProtKB">
        <authorList>
            <consortium name="EnsemblMetazoa"/>
        </authorList>
    </citation>
    <scope>IDENTIFICATION</scope>
</reference>
<dbReference type="Proteomes" id="UP000075882">
    <property type="component" value="Unassembled WGS sequence"/>
</dbReference>